<dbReference type="InterPro" id="IPR001965">
    <property type="entry name" value="Znf_PHD"/>
</dbReference>
<feature type="compositionally biased region" description="Low complexity" evidence="7">
    <location>
        <begin position="65"/>
        <end position="75"/>
    </location>
</feature>
<keyword evidence="14" id="KW-1185">Reference proteome</keyword>
<dbReference type="EMBL" id="MBDN02000058">
    <property type="protein sequence ID" value="RLN82195.1"/>
    <property type="molecule type" value="Genomic_DNA"/>
</dbReference>
<feature type="region of interest" description="Disordered" evidence="7">
    <location>
        <begin position="445"/>
        <end position="526"/>
    </location>
</feature>
<dbReference type="EMBL" id="JPWV03000145">
    <property type="protein sequence ID" value="KAG2523233.1"/>
    <property type="molecule type" value="Genomic_DNA"/>
</dbReference>
<dbReference type="PROSITE" id="PS50081">
    <property type="entry name" value="ZF_DAG_PE_2"/>
    <property type="match status" value="1"/>
</dbReference>
<keyword evidence="4" id="KW-0862">Zinc</keyword>
<evidence type="ECO:0000256" key="5">
    <source>
        <dbReference type="ARBA" id="ARBA00023242"/>
    </source>
</evidence>
<dbReference type="SUPFAM" id="SSF57903">
    <property type="entry name" value="FYVE/PHD zinc finger"/>
    <property type="match status" value="1"/>
</dbReference>
<dbReference type="Proteomes" id="UP000285883">
    <property type="component" value="Unassembled WGS sequence"/>
</dbReference>
<dbReference type="InterPro" id="IPR013083">
    <property type="entry name" value="Znf_RING/FYVE/PHD"/>
</dbReference>
<reference evidence="10" key="1">
    <citation type="journal article" date="2015" name="Genom Data">
        <title>Genome sequences of six Phytophthora species associated with forests in New Zealand.</title>
        <authorList>
            <person name="Studholme D.J."/>
            <person name="McDougal R.L."/>
            <person name="Sambles C."/>
            <person name="Hansen E."/>
            <person name="Hardy G."/>
            <person name="Grant M."/>
            <person name="Ganley R.J."/>
            <person name="Williams N.M."/>
        </authorList>
    </citation>
    <scope>NUCLEOTIDE SEQUENCE</scope>
    <source>
        <strain evidence="11">NZFS 2646</strain>
        <strain evidence="10">NZFS 3630</strain>
    </source>
</reference>
<feature type="compositionally biased region" description="Polar residues" evidence="7">
    <location>
        <begin position="1"/>
        <end position="19"/>
    </location>
</feature>
<evidence type="ECO:0000313" key="12">
    <source>
        <dbReference type="EMBL" id="RLN25888.1"/>
    </source>
</evidence>
<evidence type="ECO:0000256" key="2">
    <source>
        <dbReference type="ARBA" id="ARBA00022723"/>
    </source>
</evidence>
<proteinExistence type="predicted"/>
<dbReference type="Pfam" id="PF15612">
    <property type="entry name" value="WHIM1"/>
    <property type="match status" value="1"/>
</dbReference>
<dbReference type="InterPro" id="IPR028938">
    <property type="entry name" value="Rsf1-like"/>
</dbReference>
<evidence type="ECO:0000256" key="6">
    <source>
        <dbReference type="PROSITE-ProRule" id="PRU00146"/>
    </source>
</evidence>
<dbReference type="SMART" id="SM00249">
    <property type="entry name" value="PHD"/>
    <property type="match status" value="1"/>
</dbReference>
<dbReference type="Gene3D" id="3.30.40.10">
    <property type="entry name" value="Zinc/RING finger domain, C3HC4 (zinc finger)"/>
    <property type="match status" value="1"/>
</dbReference>
<dbReference type="PROSITE" id="PS50016">
    <property type="entry name" value="ZF_PHD_2"/>
    <property type="match status" value="1"/>
</dbReference>
<dbReference type="InterPro" id="IPR028942">
    <property type="entry name" value="WHIM1_dom"/>
</dbReference>
<evidence type="ECO:0000259" key="9">
    <source>
        <dbReference type="PROSITE" id="PS50081"/>
    </source>
</evidence>
<keyword evidence="2" id="KW-0479">Metal-binding</keyword>
<sequence>MAMQAETTPTVSSEATKPKQSAGEVPVKSKPKPKSKPKSKPPANTLDRWFKPARRSESSIAANGKPKTTKTTSEPTKIEKEKVAVKPKKSKAVGASKNFVQRYIHITDECRVCENAKTEEATRCELRCITCSMTVHKKCYGVKGELPEGDWNCRRCQFILDETSWEDMSSLVDGVPMKNAEDVVFPKHKSLDDTHTLHPLRQDCDFAAVFLFLQRFHRLGLKITNSVTLESLAHALMSPKEQPLCEELHTRLLNNVNATMSKKYTWSANLLRFLQDAEFPPAIAEDTAFPSAKTEGEERDAFYFDLPVKQRVAMLKFLCEIQFDRNDSLVELIDDEDAESMRNDSVGVDATDRSYFILEDAATVPDGVVWALVEELSLSVSTPDLQLWQALSVGVLKKLTRQLERRKRNARWQQELRSNMNDASPYDEGIGLRSLRTRRQVNYAGINTQEEEEEDDGEEEEEAFEANSSGDDVVSETDGEEEDYESENQRSTRDNERHAKKRKDREVASTHRSKQRRQSVGEDLSV</sequence>
<reference evidence="10" key="3">
    <citation type="submission" date="2020-06" db="EMBL/GenBank/DDBJ databases">
        <authorList>
            <person name="Studholme D.J."/>
        </authorList>
    </citation>
    <scope>NUCLEOTIDE SEQUENCE</scope>
    <source>
        <strain evidence="11">NZFS 2646</strain>
        <strain evidence="10">NZFS 3630</strain>
    </source>
</reference>
<comment type="caution">
    <text evidence="12">The sequence shown here is derived from an EMBL/GenBank/DDBJ whole genome shotgun (WGS) entry which is preliminary data.</text>
</comment>
<evidence type="ECO:0000313" key="15">
    <source>
        <dbReference type="Proteomes" id="UP000285883"/>
    </source>
</evidence>
<dbReference type="InterPro" id="IPR011011">
    <property type="entry name" value="Znf_FYVE_PHD"/>
</dbReference>
<accession>A0A421F5E9</accession>
<evidence type="ECO:0008006" key="16">
    <source>
        <dbReference type="Google" id="ProtNLM"/>
    </source>
</evidence>
<evidence type="ECO:0000313" key="14">
    <source>
        <dbReference type="Proteomes" id="UP000285624"/>
    </source>
</evidence>
<feature type="compositionally biased region" description="Basic and acidic residues" evidence="7">
    <location>
        <begin position="487"/>
        <end position="497"/>
    </location>
</feature>
<dbReference type="AlphaFoldDB" id="A0A421F5E9"/>
<dbReference type="PANTHER" id="PTHR14296:SF3">
    <property type="entry name" value="DIKAR, ISOFORM F"/>
    <property type="match status" value="1"/>
</dbReference>
<dbReference type="STRING" id="325452.A0A421F5E9"/>
<evidence type="ECO:0000256" key="3">
    <source>
        <dbReference type="ARBA" id="ARBA00022771"/>
    </source>
</evidence>
<evidence type="ECO:0000259" key="8">
    <source>
        <dbReference type="PROSITE" id="PS50016"/>
    </source>
</evidence>
<feature type="compositionally biased region" description="Acidic residues" evidence="7">
    <location>
        <begin position="473"/>
        <end position="486"/>
    </location>
</feature>
<feature type="region of interest" description="Disordered" evidence="7">
    <location>
        <begin position="1"/>
        <end position="79"/>
    </location>
</feature>
<feature type="domain" description="Phorbol-ester/DAG-type" evidence="9">
    <location>
        <begin position="96"/>
        <end position="153"/>
    </location>
</feature>
<dbReference type="EMBL" id="MAYM02001206">
    <property type="protein sequence ID" value="RLN25888.1"/>
    <property type="molecule type" value="Genomic_DNA"/>
</dbReference>
<evidence type="ECO:0000313" key="10">
    <source>
        <dbReference type="EMBL" id="KAG2519797.1"/>
    </source>
</evidence>
<organism evidence="12 15">
    <name type="scientific">Phytophthora kernoviae</name>
    <dbReference type="NCBI Taxonomy" id="325452"/>
    <lineage>
        <taxon>Eukaryota</taxon>
        <taxon>Sar</taxon>
        <taxon>Stramenopiles</taxon>
        <taxon>Oomycota</taxon>
        <taxon>Peronosporomycetes</taxon>
        <taxon>Peronosporales</taxon>
        <taxon>Peronosporaceae</taxon>
        <taxon>Phytophthora</taxon>
    </lineage>
</organism>
<feature type="domain" description="PHD-type" evidence="8">
    <location>
        <begin position="107"/>
        <end position="159"/>
    </location>
</feature>
<feature type="compositionally biased region" description="Basic and acidic residues" evidence="7">
    <location>
        <begin position="48"/>
        <end position="57"/>
    </location>
</feature>
<gene>
    <name evidence="12" type="ORF">BBI17_004133</name>
    <name evidence="13" type="ORF">BBO99_00003080</name>
    <name evidence="11" type="ORF">JM16_003856</name>
    <name evidence="10" type="ORF">JM18_007133</name>
</gene>
<dbReference type="Pfam" id="PF13831">
    <property type="entry name" value="PHD_2"/>
    <property type="match status" value="1"/>
</dbReference>
<dbReference type="InterPro" id="IPR019786">
    <property type="entry name" value="Zinc_finger_PHD-type_CS"/>
</dbReference>
<dbReference type="GO" id="GO:0031213">
    <property type="term" value="C:RSF complex"/>
    <property type="evidence" value="ECO:0007669"/>
    <property type="project" value="InterPro"/>
</dbReference>
<dbReference type="Proteomes" id="UP000785171">
    <property type="component" value="Unassembled WGS sequence"/>
</dbReference>
<dbReference type="PROSITE" id="PS01359">
    <property type="entry name" value="ZF_PHD_1"/>
    <property type="match status" value="1"/>
</dbReference>
<reference evidence="14 15" key="2">
    <citation type="submission" date="2018-07" db="EMBL/GenBank/DDBJ databases">
        <title>Genome sequencing of oomycete isolates from Chile give support for New Zealand origin for Phytophthora kernoviae and make available the first Nothophytophthora sp. genome.</title>
        <authorList>
            <person name="Studholme D.J."/>
            <person name="Sanfuentes E."/>
            <person name="Panda P."/>
            <person name="Hill R."/>
            <person name="Sambles C."/>
            <person name="Grant M."/>
            <person name="Williams N.M."/>
            <person name="Mcdougal R.L."/>
        </authorList>
    </citation>
    <scope>NUCLEOTIDE SEQUENCE [LARGE SCALE GENOMIC DNA]</scope>
    <source>
        <strain evidence="12">Chile2</strain>
        <strain evidence="13">Chile4</strain>
    </source>
</reference>
<evidence type="ECO:0000313" key="11">
    <source>
        <dbReference type="EMBL" id="KAG2523233.1"/>
    </source>
</evidence>
<evidence type="ECO:0000256" key="4">
    <source>
        <dbReference type="ARBA" id="ARBA00022833"/>
    </source>
</evidence>
<evidence type="ECO:0000313" key="13">
    <source>
        <dbReference type="EMBL" id="RLN82195.1"/>
    </source>
</evidence>
<protein>
    <recommendedName>
        <fullName evidence="16">Zinc finger PHD-type domain-containing protein</fullName>
    </recommendedName>
</protein>
<dbReference type="GO" id="GO:0006355">
    <property type="term" value="P:regulation of DNA-templated transcription"/>
    <property type="evidence" value="ECO:0007669"/>
    <property type="project" value="InterPro"/>
</dbReference>
<keyword evidence="5" id="KW-0539">Nucleus</keyword>
<comment type="subcellular location">
    <subcellularLocation>
        <location evidence="1">Nucleus</location>
    </subcellularLocation>
</comment>
<dbReference type="EMBL" id="JPWU03000326">
    <property type="protein sequence ID" value="KAG2519797.1"/>
    <property type="molecule type" value="Genomic_DNA"/>
</dbReference>
<evidence type="ECO:0000256" key="7">
    <source>
        <dbReference type="SAM" id="MobiDB-lite"/>
    </source>
</evidence>
<feature type="compositionally biased region" description="Basic residues" evidence="7">
    <location>
        <begin position="29"/>
        <end position="39"/>
    </location>
</feature>
<dbReference type="Proteomes" id="UP000792063">
    <property type="component" value="Unassembled WGS sequence"/>
</dbReference>
<dbReference type="InterPro" id="IPR002219">
    <property type="entry name" value="PKC_DAG/PE"/>
</dbReference>
<keyword evidence="3 6" id="KW-0863">Zinc-finger</keyword>
<evidence type="ECO:0000256" key="1">
    <source>
        <dbReference type="ARBA" id="ARBA00004123"/>
    </source>
</evidence>
<feature type="compositionally biased region" description="Acidic residues" evidence="7">
    <location>
        <begin position="449"/>
        <end position="464"/>
    </location>
</feature>
<dbReference type="InterPro" id="IPR019787">
    <property type="entry name" value="Znf_PHD-finger"/>
</dbReference>
<dbReference type="Proteomes" id="UP000285624">
    <property type="component" value="Unassembled WGS sequence"/>
</dbReference>
<dbReference type="GO" id="GO:0008270">
    <property type="term" value="F:zinc ion binding"/>
    <property type="evidence" value="ECO:0007669"/>
    <property type="project" value="UniProtKB-KW"/>
</dbReference>
<dbReference type="PANTHER" id="PTHR14296">
    <property type="entry name" value="REMODELING AND SPACING FACTOR 1"/>
    <property type="match status" value="1"/>
</dbReference>
<name>A0A421F5E9_9STRA</name>